<name>A0A5C5XEW1_9PLAN</name>
<evidence type="ECO:0000313" key="1">
    <source>
        <dbReference type="EMBL" id="TWT61334.1"/>
    </source>
</evidence>
<dbReference type="Proteomes" id="UP000316095">
    <property type="component" value="Unassembled WGS sequence"/>
</dbReference>
<organism evidence="1 2">
    <name type="scientific">Rubinisphaera italica</name>
    <dbReference type="NCBI Taxonomy" id="2527969"/>
    <lineage>
        <taxon>Bacteria</taxon>
        <taxon>Pseudomonadati</taxon>
        <taxon>Planctomycetota</taxon>
        <taxon>Planctomycetia</taxon>
        <taxon>Planctomycetales</taxon>
        <taxon>Planctomycetaceae</taxon>
        <taxon>Rubinisphaera</taxon>
    </lineage>
</organism>
<proteinExistence type="predicted"/>
<keyword evidence="2" id="KW-1185">Reference proteome</keyword>
<sequence length="50" mass="6171">MEPVFLDAEPHYPVSDAKRLSRWNAIMHYINKETLFYVYYETNFWVLMQL</sequence>
<dbReference type="EMBL" id="SJPG01000001">
    <property type="protein sequence ID" value="TWT61334.1"/>
    <property type="molecule type" value="Genomic_DNA"/>
</dbReference>
<dbReference type="AlphaFoldDB" id="A0A5C5XEW1"/>
<evidence type="ECO:0000313" key="2">
    <source>
        <dbReference type="Proteomes" id="UP000316095"/>
    </source>
</evidence>
<accession>A0A5C5XEW1</accession>
<gene>
    <name evidence="1" type="ORF">Pan54_20700</name>
</gene>
<reference evidence="1 2" key="1">
    <citation type="submission" date="2019-02" db="EMBL/GenBank/DDBJ databases">
        <title>Deep-cultivation of Planctomycetes and their phenomic and genomic characterization uncovers novel biology.</title>
        <authorList>
            <person name="Wiegand S."/>
            <person name="Jogler M."/>
            <person name="Boedeker C."/>
            <person name="Pinto D."/>
            <person name="Vollmers J."/>
            <person name="Rivas-Marin E."/>
            <person name="Kohn T."/>
            <person name="Peeters S.H."/>
            <person name="Heuer A."/>
            <person name="Rast P."/>
            <person name="Oberbeckmann S."/>
            <person name="Bunk B."/>
            <person name="Jeske O."/>
            <person name="Meyerdierks A."/>
            <person name="Storesund J.E."/>
            <person name="Kallscheuer N."/>
            <person name="Luecker S."/>
            <person name="Lage O.M."/>
            <person name="Pohl T."/>
            <person name="Merkel B.J."/>
            <person name="Hornburger P."/>
            <person name="Mueller R.-W."/>
            <person name="Bruemmer F."/>
            <person name="Labrenz M."/>
            <person name="Spormann A.M."/>
            <person name="Op Den Camp H."/>
            <person name="Overmann J."/>
            <person name="Amann R."/>
            <person name="Jetten M.S.M."/>
            <person name="Mascher T."/>
            <person name="Medema M.H."/>
            <person name="Devos D.P."/>
            <person name="Kaster A.-K."/>
            <person name="Ovreas L."/>
            <person name="Rohde M."/>
            <person name="Galperin M.Y."/>
            <person name="Jogler C."/>
        </authorList>
    </citation>
    <scope>NUCLEOTIDE SEQUENCE [LARGE SCALE GENOMIC DNA]</scope>
    <source>
        <strain evidence="1 2">Pan54</strain>
    </source>
</reference>
<comment type="caution">
    <text evidence="1">The sequence shown here is derived from an EMBL/GenBank/DDBJ whole genome shotgun (WGS) entry which is preliminary data.</text>
</comment>
<protein>
    <submittedName>
        <fullName evidence="1">Uncharacterized protein</fullName>
    </submittedName>
</protein>